<reference evidence="2 3" key="1">
    <citation type="submission" date="2023-11" db="EMBL/GenBank/DDBJ databases">
        <title>Analysis of the Genomes of Mucilaginibacter gossypii cycad 4 and M. sabulilitoris SNA2: microbes with the potential for plant growth promotion.</title>
        <authorList>
            <person name="Hirsch A.M."/>
            <person name="Humm E."/>
            <person name="Rubbi M."/>
            <person name="Del Vecchio G."/>
            <person name="Ha S.M."/>
            <person name="Pellegrini M."/>
            <person name="Gunsalus R.P."/>
        </authorList>
    </citation>
    <scope>NUCLEOTIDE SEQUENCE [LARGE SCALE GENOMIC DNA]</scope>
    <source>
        <strain evidence="2 3">SNA2</strain>
    </source>
</reference>
<proteinExistence type="predicted"/>
<evidence type="ECO:0000313" key="3">
    <source>
        <dbReference type="Proteomes" id="UP001324380"/>
    </source>
</evidence>
<sequence>MKHLLSSIFVLFVLFTSAAYAQTNNSWRVGFGINTGITPTNAFKYTLGGDIRLQKDFNSHFSGTITTGFTHFFEKDHFANYSQYGSPYNVIPAKLGIKYFVTNSLYLCGEAGAGFAFEQWGTSFLWSPSVGLALKNGMDISVKYEDYTKDKMTKNIALRLAYGFGTVKLGSRKPITSTGNNHDFELGVSINPGASSDNWDDHILGAEVDLYKPLSNNLEATFSVGYTHMFNSYYYSYGIMDDNGNVYYNNNYTVKNVVPVKVGLRFYLADAFYLGGEAGVGFASNNNTSFVYTPSLGIKLKNGIDIGAKYDNYGSRLIQDALSLKLGYHFKLK</sequence>
<evidence type="ECO:0000313" key="2">
    <source>
        <dbReference type="EMBL" id="WPU95006.1"/>
    </source>
</evidence>
<name>A0ABZ0TPD1_9SPHI</name>
<keyword evidence="3" id="KW-1185">Reference proteome</keyword>
<protein>
    <recommendedName>
        <fullName evidence="4">Outer membrane protein beta-barrel domain-containing protein</fullName>
    </recommendedName>
</protein>
<organism evidence="2 3">
    <name type="scientific">Mucilaginibacter sabulilitoris</name>
    <dbReference type="NCBI Taxonomy" id="1173583"/>
    <lineage>
        <taxon>Bacteria</taxon>
        <taxon>Pseudomonadati</taxon>
        <taxon>Bacteroidota</taxon>
        <taxon>Sphingobacteriia</taxon>
        <taxon>Sphingobacteriales</taxon>
        <taxon>Sphingobacteriaceae</taxon>
        <taxon>Mucilaginibacter</taxon>
    </lineage>
</organism>
<accession>A0ABZ0TPD1</accession>
<feature type="signal peptide" evidence="1">
    <location>
        <begin position="1"/>
        <end position="21"/>
    </location>
</feature>
<evidence type="ECO:0000256" key="1">
    <source>
        <dbReference type="SAM" id="SignalP"/>
    </source>
</evidence>
<gene>
    <name evidence="2" type="ORF">SNE25_05650</name>
</gene>
<keyword evidence="1" id="KW-0732">Signal</keyword>
<dbReference type="Proteomes" id="UP001324380">
    <property type="component" value="Chromosome"/>
</dbReference>
<evidence type="ECO:0008006" key="4">
    <source>
        <dbReference type="Google" id="ProtNLM"/>
    </source>
</evidence>
<dbReference type="RefSeq" id="WP_321564118.1">
    <property type="nucleotide sequence ID" value="NZ_CP139558.1"/>
</dbReference>
<dbReference type="EMBL" id="CP139558">
    <property type="protein sequence ID" value="WPU95006.1"/>
    <property type="molecule type" value="Genomic_DNA"/>
</dbReference>
<feature type="chain" id="PRO_5045820169" description="Outer membrane protein beta-barrel domain-containing protein" evidence="1">
    <location>
        <begin position="22"/>
        <end position="333"/>
    </location>
</feature>